<evidence type="ECO:0000256" key="7">
    <source>
        <dbReference type="ARBA" id="ARBA00023002"/>
    </source>
</evidence>
<keyword evidence="4" id="KW-0285">Flavoprotein</keyword>
<dbReference type="SUPFAM" id="SSF53474">
    <property type="entry name" value="alpha/beta-Hydrolases"/>
    <property type="match status" value="1"/>
</dbReference>
<dbReference type="PANTHER" id="PTHR43872">
    <property type="entry name" value="MONOOXYGENASE, PUTATIVE (AFU_ORTHOLOGUE AFUA_8G02570)-RELATED"/>
    <property type="match status" value="1"/>
</dbReference>
<dbReference type="InterPro" id="IPR029058">
    <property type="entry name" value="AB_hydrolase_fold"/>
</dbReference>
<evidence type="ECO:0000256" key="3">
    <source>
        <dbReference type="ARBA" id="ARBA00010515"/>
    </source>
</evidence>
<dbReference type="PANTHER" id="PTHR43872:SF1">
    <property type="entry name" value="MONOOXYGENASE, PUTATIVE (AFU_ORTHOLOGUE AFUA_8G02570)-RELATED"/>
    <property type="match status" value="1"/>
</dbReference>
<dbReference type="RefSeq" id="WP_341410538.1">
    <property type="nucleotide sequence ID" value="NZ_JBBUTH010000005.1"/>
</dbReference>
<evidence type="ECO:0000256" key="5">
    <source>
        <dbReference type="ARBA" id="ARBA00022801"/>
    </source>
</evidence>
<keyword evidence="7" id="KW-0560">Oxidoreductase</keyword>
<dbReference type="Pfam" id="PF13450">
    <property type="entry name" value="NAD_binding_8"/>
    <property type="match status" value="1"/>
</dbReference>
<dbReference type="EMBL" id="JBBUTH010000005">
    <property type="protein sequence ID" value="MEK8050848.1"/>
    <property type="molecule type" value="Genomic_DNA"/>
</dbReference>
<comment type="caution">
    <text evidence="10">The sequence shown here is derived from an EMBL/GenBank/DDBJ whole genome shotgun (WGS) entry which is preliminary data.</text>
</comment>
<dbReference type="SUPFAM" id="SSF51905">
    <property type="entry name" value="FAD/NAD(P)-binding domain"/>
    <property type="match status" value="1"/>
</dbReference>
<dbReference type="InterPro" id="IPR020946">
    <property type="entry name" value="Flavin_mOase-like"/>
</dbReference>
<dbReference type="PROSITE" id="PS01173">
    <property type="entry name" value="LIPASE_GDXG_HIS"/>
    <property type="match status" value="1"/>
</dbReference>
<comment type="similarity">
    <text evidence="3">Belongs to the 'GDXG' lipolytic enzyme family.</text>
</comment>
<evidence type="ECO:0000313" key="10">
    <source>
        <dbReference type="EMBL" id="MEK8050848.1"/>
    </source>
</evidence>
<keyword evidence="6" id="KW-0274">FAD</keyword>
<dbReference type="InterPro" id="IPR051820">
    <property type="entry name" value="FAD-binding_MO"/>
</dbReference>
<comment type="cofactor">
    <cofactor evidence="1">
        <name>FAD</name>
        <dbReference type="ChEBI" id="CHEBI:57692"/>
    </cofactor>
</comment>
<evidence type="ECO:0000256" key="4">
    <source>
        <dbReference type="ARBA" id="ARBA00022630"/>
    </source>
</evidence>
<keyword evidence="8" id="KW-0503">Monooxygenase</keyword>
<dbReference type="Gene3D" id="3.40.50.1820">
    <property type="entry name" value="alpha/beta hydrolase"/>
    <property type="match status" value="1"/>
</dbReference>
<dbReference type="Pfam" id="PF07859">
    <property type="entry name" value="Abhydrolase_3"/>
    <property type="match status" value="1"/>
</dbReference>
<evidence type="ECO:0000313" key="11">
    <source>
        <dbReference type="Proteomes" id="UP001365405"/>
    </source>
</evidence>
<keyword evidence="5 10" id="KW-0378">Hydrolase</keyword>
<keyword evidence="11" id="KW-1185">Reference proteome</keyword>
<evidence type="ECO:0000256" key="1">
    <source>
        <dbReference type="ARBA" id="ARBA00001974"/>
    </source>
</evidence>
<proteinExistence type="inferred from homology"/>
<protein>
    <submittedName>
        <fullName evidence="10">Alpha/beta hydrolase fold domain-containing protein</fullName>
    </submittedName>
</protein>
<dbReference type="InterPro" id="IPR002168">
    <property type="entry name" value="Lipase_GDXG_HIS_AS"/>
</dbReference>
<evidence type="ECO:0000259" key="9">
    <source>
        <dbReference type="Pfam" id="PF07859"/>
    </source>
</evidence>
<dbReference type="InterPro" id="IPR036188">
    <property type="entry name" value="FAD/NAD-bd_sf"/>
</dbReference>
<feature type="domain" description="Alpha/beta hydrolase fold-3" evidence="9">
    <location>
        <begin position="94"/>
        <end position="297"/>
    </location>
</feature>
<evidence type="ECO:0000256" key="8">
    <source>
        <dbReference type="ARBA" id="ARBA00023033"/>
    </source>
</evidence>
<comment type="similarity">
    <text evidence="2">Belongs to the FAD-binding monooxygenase family.</text>
</comment>
<dbReference type="Proteomes" id="UP001365405">
    <property type="component" value="Unassembled WGS sequence"/>
</dbReference>
<sequence>MTDTLLSPPLSVPSPTALPRASWQARLATWLVRRRVKPALGDLRDIARVRRAFGQPLPHPRGVQFQPAELGGVPGEWVVAEPVDAADEPATPTLLYLHGGGFVGCSPRTHRPLTAALARQGLRVFVPDYRLAPEHPFPAAPDDALAVWRALVAQHAATGRTGRITVGGDSAGGNLALGLMQRLRDQGERLPDAGVLFSPALDMTGGSASLLGNAERDAMFRGDCLGALAEAYLQGADPAQPLASPLLGGLAGLPPLLVHVGCDEALRDDSLRLADGVRAAGGRIALQVWPAVSHVWQLIWRLPEARRSVAQAGRFLREAAPRGGVEHHDVLIVGAGLSGVGAAAHLQMKCPDLSVALLEARPAIGGTWDLFRYPGVRSDSDMYTLGYAFKPWTDAKAIADGPSIRRYIAETAAERGIDRRIRHGHRVLRAEWCSADARWTLDVERQRPDGPPERLRMSCNFLQLCAGYYSYAEGHRPQWEGEAEFRGRLVHPQFWPQDLDHTGKNVVVIGSGATAVTLVPEMAKTAAHVTMLQRSPTYVVALPGTDALAEWLKHRLPPRWAYRLVRAKNVLRSLFYYRLARKYPEQTKQRLVGLVQQQVGSNCDVAAHFTPRYMPWDQRVCVVPDGDMFSAIQAGRASVVTDQIARFTPGGIQLASGSELPADIVVTATGLKLNVMGDIGFSLDGRPIDFGQAMTYKGMMLADVPNLAYTFGYTNASWTLKADLTSDYVCRLLQRMRRQGTPIATPRGDPAMPLAPFLDFTSGYVQRALPLLPKQGAKKPWRLYQNYLLDTLMLRFGRIDDGILQRSRPAPR</sequence>
<evidence type="ECO:0000256" key="2">
    <source>
        <dbReference type="ARBA" id="ARBA00010139"/>
    </source>
</evidence>
<dbReference type="GO" id="GO:0016787">
    <property type="term" value="F:hydrolase activity"/>
    <property type="evidence" value="ECO:0007669"/>
    <property type="project" value="UniProtKB-KW"/>
</dbReference>
<dbReference type="InterPro" id="IPR013094">
    <property type="entry name" value="AB_hydrolase_3"/>
</dbReference>
<dbReference type="Gene3D" id="3.50.50.60">
    <property type="entry name" value="FAD/NAD(P)-binding domain"/>
    <property type="match status" value="3"/>
</dbReference>
<organism evidence="10 11">
    <name type="scientific">Pseudaquabacterium inlustre</name>
    <dbReference type="NCBI Taxonomy" id="2984192"/>
    <lineage>
        <taxon>Bacteria</taxon>
        <taxon>Pseudomonadati</taxon>
        <taxon>Pseudomonadota</taxon>
        <taxon>Betaproteobacteria</taxon>
        <taxon>Burkholderiales</taxon>
        <taxon>Sphaerotilaceae</taxon>
        <taxon>Pseudaquabacterium</taxon>
    </lineage>
</organism>
<accession>A0ABU9CG69</accession>
<gene>
    <name evidence="10" type="ORF">AACH10_11430</name>
</gene>
<dbReference type="Pfam" id="PF00743">
    <property type="entry name" value="FMO-like"/>
    <property type="match status" value="1"/>
</dbReference>
<name>A0ABU9CG69_9BURK</name>
<evidence type="ECO:0000256" key="6">
    <source>
        <dbReference type="ARBA" id="ARBA00022827"/>
    </source>
</evidence>
<reference evidence="10 11" key="1">
    <citation type="submission" date="2024-04" db="EMBL/GenBank/DDBJ databases">
        <title>Novel species of the genus Ideonella isolated from streams.</title>
        <authorList>
            <person name="Lu H."/>
        </authorList>
    </citation>
    <scope>NUCLEOTIDE SEQUENCE [LARGE SCALE GENOMIC DNA]</scope>
    <source>
        <strain evidence="10 11">DXS22W</strain>
    </source>
</reference>